<proteinExistence type="predicted"/>
<name>A0A098LD08_9BACT</name>
<gene>
    <name evidence="1" type="ORF">MYP_1511</name>
</gene>
<dbReference type="EMBL" id="BBLT01000002">
    <property type="protein sequence ID" value="GAL84282.1"/>
    <property type="molecule type" value="Genomic_DNA"/>
</dbReference>
<accession>A0A098LD08</accession>
<evidence type="ECO:0000313" key="2">
    <source>
        <dbReference type="Proteomes" id="UP000030185"/>
    </source>
</evidence>
<sequence>MNTFPSIHLSIRQKWKQEKQKEKDSFHLDVLKVKSKTYNLLCKNCIAYVKIYNLIVSSQKEVSVSPSTRYQSD</sequence>
<reference evidence="1 2" key="1">
    <citation type="submission" date="2014-09" db="EMBL/GenBank/DDBJ databases">
        <title>Sporocytophaga myxococcoides PG-01 genome sequencing.</title>
        <authorList>
            <person name="Liu L."/>
            <person name="Gao P.J."/>
            <person name="Chen G.J."/>
            <person name="Wang L.S."/>
        </authorList>
    </citation>
    <scope>NUCLEOTIDE SEQUENCE [LARGE SCALE GENOMIC DNA]</scope>
    <source>
        <strain evidence="1 2">PG-01</strain>
    </source>
</reference>
<keyword evidence="2" id="KW-1185">Reference proteome</keyword>
<evidence type="ECO:0000313" key="1">
    <source>
        <dbReference type="EMBL" id="GAL84282.1"/>
    </source>
</evidence>
<dbReference type="Proteomes" id="UP000030185">
    <property type="component" value="Unassembled WGS sequence"/>
</dbReference>
<protein>
    <submittedName>
        <fullName evidence="1">Uncharacterized protein</fullName>
    </submittedName>
</protein>
<organism evidence="1 2">
    <name type="scientific">Sporocytophaga myxococcoides</name>
    <dbReference type="NCBI Taxonomy" id="153721"/>
    <lineage>
        <taxon>Bacteria</taxon>
        <taxon>Pseudomonadati</taxon>
        <taxon>Bacteroidota</taxon>
        <taxon>Cytophagia</taxon>
        <taxon>Cytophagales</taxon>
        <taxon>Cytophagaceae</taxon>
        <taxon>Sporocytophaga</taxon>
    </lineage>
</organism>
<comment type="caution">
    <text evidence="1">The sequence shown here is derived from an EMBL/GenBank/DDBJ whole genome shotgun (WGS) entry which is preliminary data.</text>
</comment>
<dbReference type="AlphaFoldDB" id="A0A098LD08"/>